<dbReference type="GO" id="GO:0009626">
    <property type="term" value="P:plant-type hypersensitive response"/>
    <property type="evidence" value="ECO:0007669"/>
    <property type="project" value="UniProtKB-ARBA"/>
</dbReference>
<dbReference type="PANTHER" id="PTHR23155:SF1116">
    <property type="entry name" value="OS12G0273300 PROTEIN"/>
    <property type="match status" value="1"/>
</dbReference>
<dbReference type="InterPro" id="IPR058922">
    <property type="entry name" value="WHD_DRP"/>
</dbReference>
<feature type="domain" description="Disease resistance N-terminal" evidence="8">
    <location>
        <begin position="7"/>
        <end position="91"/>
    </location>
</feature>
<dbReference type="FunFam" id="1.10.10.10:FF:000322">
    <property type="entry name" value="Probable disease resistance protein At1g63360"/>
    <property type="match status" value="1"/>
</dbReference>
<dbReference type="InterPro" id="IPR044974">
    <property type="entry name" value="Disease_R_plants"/>
</dbReference>
<evidence type="ECO:0000256" key="2">
    <source>
        <dbReference type="ARBA" id="ARBA00022614"/>
    </source>
</evidence>
<comment type="similarity">
    <text evidence="1">Belongs to the disease resistance NB-LRR family.</text>
</comment>
<evidence type="ECO:0000313" key="12">
    <source>
        <dbReference type="Proteomes" id="UP000604825"/>
    </source>
</evidence>
<proteinExistence type="inferred from homology"/>
<dbReference type="InterPro" id="IPR041118">
    <property type="entry name" value="Rx_N"/>
</dbReference>
<dbReference type="PRINTS" id="PR00364">
    <property type="entry name" value="DISEASERSIST"/>
</dbReference>
<accession>A0A811QEK8</accession>
<evidence type="ECO:0000256" key="1">
    <source>
        <dbReference type="ARBA" id="ARBA00008894"/>
    </source>
</evidence>
<dbReference type="Gene3D" id="3.40.50.300">
    <property type="entry name" value="P-loop containing nucleotide triphosphate hydrolases"/>
    <property type="match status" value="1"/>
</dbReference>
<dbReference type="InterPro" id="IPR055414">
    <property type="entry name" value="LRR_R13L4/SHOC2-like"/>
</dbReference>
<keyword evidence="3" id="KW-0677">Repeat</keyword>
<dbReference type="Proteomes" id="UP000604825">
    <property type="component" value="Unassembled WGS sequence"/>
</dbReference>
<dbReference type="PANTHER" id="PTHR23155">
    <property type="entry name" value="DISEASE RESISTANCE PROTEIN RP"/>
    <property type="match status" value="1"/>
</dbReference>
<dbReference type="Gene3D" id="1.10.8.430">
    <property type="entry name" value="Helical domain of apoptotic protease-activating factors"/>
    <property type="match status" value="1"/>
</dbReference>
<dbReference type="Gene3D" id="1.20.5.4130">
    <property type="match status" value="1"/>
</dbReference>
<keyword evidence="12" id="KW-1185">Reference proteome</keyword>
<dbReference type="Pfam" id="PF23598">
    <property type="entry name" value="LRR_14"/>
    <property type="match status" value="1"/>
</dbReference>
<evidence type="ECO:0000313" key="11">
    <source>
        <dbReference type="EMBL" id="CAD6255837.1"/>
    </source>
</evidence>
<feature type="domain" description="NB-ARC" evidence="7">
    <location>
        <begin position="200"/>
        <end position="316"/>
    </location>
</feature>
<evidence type="ECO:0000256" key="3">
    <source>
        <dbReference type="ARBA" id="ARBA00022737"/>
    </source>
</evidence>
<keyword evidence="2" id="KW-0433">Leucine-rich repeat</keyword>
<keyword evidence="6" id="KW-0175">Coiled coil</keyword>
<dbReference type="SUPFAM" id="SSF52058">
    <property type="entry name" value="L domain-like"/>
    <property type="match status" value="1"/>
</dbReference>
<dbReference type="Pfam" id="PF00931">
    <property type="entry name" value="NB-ARC"/>
    <property type="match status" value="1"/>
</dbReference>
<dbReference type="CDD" id="cd14798">
    <property type="entry name" value="RX-CC_like"/>
    <property type="match status" value="1"/>
</dbReference>
<protein>
    <submittedName>
        <fullName evidence="11">Uncharacterized protein</fullName>
    </submittedName>
</protein>
<dbReference type="InterPro" id="IPR027417">
    <property type="entry name" value="P-loop_NTPase"/>
</dbReference>
<evidence type="ECO:0000259" key="8">
    <source>
        <dbReference type="Pfam" id="PF18052"/>
    </source>
</evidence>
<evidence type="ECO:0000259" key="9">
    <source>
        <dbReference type="Pfam" id="PF23559"/>
    </source>
</evidence>
<dbReference type="Pfam" id="PF23559">
    <property type="entry name" value="WHD_DRP"/>
    <property type="match status" value="1"/>
</dbReference>
<organism evidence="11 12">
    <name type="scientific">Miscanthus lutarioriparius</name>
    <dbReference type="NCBI Taxonomy" id="422564"/>
    <lineage>
        <taxon>Eukaryota</taxon>
        <taxon>Viridiplantae</taxon>
        <taxon>Streptophyta</taxon>
        <taxon>Embryophyta</taxon>
        <taxon>Tracheophyta</taxon>
        <taxon>Spermatophyta</taxon>
        <taxon>Magnoliopsida</taxon>
        <taxon>Liliopsida</taxon>
        <taxon>Poales</taxon>
        <taxon>Poaceae</taxon>
        <taxon>PACMAD clade</taxon>
        <taxon>Panicoideae</taxon>
        <taxon>Andropogonodae</taxon>
        <taxon>Andropogoneae</taxon>
        <taxon>Saccharinae</taxon>
        <taxon>Miscanthus</taxon>
    </lineage>
</organism>
<dbReference type="OrthoDB" id="693948at2759"/>
<keyword evidence="5" id="KW-0611">Plant defense</keyword>
<evidence type="ECO:0000256" key="6">
    <source>
        <dbReference type="ARBA" id="ARBA00023054"/>
    </source>
</evidence>
<evidence type="ECO:0000256" key="5">
    <source>
        <dbReference type="ARBA" id="ARBA00022821"/>
    </source>
</evidence>
<dbReference type="AlphaFoldDB" id="A0A811QEK8"/>
<dbReference type="GO" id="GO:0002758">
    <property type="term" value="P:innate immune response-activating signaling pathway"/>
    <property type="evidence" value="ECO:0007669"/>
    <property type="project" value="UniProtKB-ARBA"/>
</dbReference>
<evidence type="ECO:0000256" key="4">
    <source>
        <dbReference type="ARBA" id="ARBA00022741"/>
    </source>
</evidence>
<dbReference type="InterPro" id="IPR036388">
    <property type="entry name" value="WH-like_DNA-bd_sf"/>
</dbReference>
<feature type="domain" description="Disease resistance R13L4/SHOC-2-like LRR" evidence="10">
    <location>
        <begin position="527"/>
        <end position="880"/>
    </location>
</feature>
<dbReference type="Gene3D" id="1.10.10.10">
    <property type="entry name" value="Winged helix-like DNA-binding domain superfamily/Winged helix DNA-binding domain"/>
    <property type="match status" value="1"/>
</dbReference>
<dbReference type="Pfam" id="PF18052">
    <property type="entry name" value="Rx_N"/>
    <property type="match status" value="1"/>
</dbReference>
<feature type="domain" description="Disease resistance protein winged helix" evidence="9">
    <location>
        <begin position="407"/>
        <end position="476"/>
    </location>
</feature>
<dbReference type="InterPro" id="IPR032675">
    <property type="entry name" value="LRR_dom_sf"/>
</dbReference>
<evidence type="ECO:0000259" key="7">
    <source>
        <dbReference type="Pfam" id="PF00931"/>
    </source>
</evidence>
<keyword evidence="4" id="KW-0547">Nucleotide-binding</keyword>
<dbReference type="GO" id="GO:0043531">
    <property type="term" value="F:ADP binding"/>
    <property type="evidence" value="ECO:0007669"/>
    <property type="project" value="InterPro"/>
</dbReference>
<dbReference type="InterPro" id="IPR002182">
    <property type="entry name" value="NB-ARC"/>
</dbReference>
<comment type="caution">
    <text evidence="11">The sequence shown here is derived from an EMBL/GenBank/DDBJ whole genome shotgun (WGS) entry which is preliminary data.</text>
</comment>
<dbReference type="InterPro" id="IPR042197">
    <property type="entry name" value="Apaf_helical"/>
</dbReference>
<dbReference type="InterPro" id="IPR038005">
    <property type="entry name" value="RX-like_CC"/>
</dbReference>
<dbReference type="SUPFAM" id="SSF52540">
    <property type="entry name" value="P-loop containing nucleoside triphosphate hydrolases"/>
    <property type="match status" value="1"/>
</dbReference>
<dbReference type="Gene3D" id="3.80.10.10">
    <property type="entry name" value="Ribonuclease Inhibitor"/>
    <property type="match status" value="1"/>
</dbReference>
<reference evidence="11" key="1">
    <citation type="submission" date="2020-10" db="EMBL/GenBank/DDBJ databases">
        <authorList>
            <person name="Han B."/>
            <person name="Lu T."/>
            <person name="Zhao Q."/>
            <person name="Huang X."/>
            <person name="Zhao Y."/>
        </authorList>
    </citation>
    <scope>NUCLEOTIDE SEQUENCE</scope>
</reference>
<dbReference type="GO" id="GO:0042742">
    <property type="term" value="P:defense response to bacterium"/>
    <property type="evidence" value="ECO:0007669"/>
    <property type="project" value="UniProtKB-ARBA"/>
</dbReference>
<evidence type="ECO:0000259" key="10">
    <source>
        <dbReference type="Pfam" id="PF23598"/>
    </source>
</evidence>
<dbReference type="EMBL" id="CAJGYO010000010">
    <property type="protein sequence ID" value="CAD6255837.1"/>
    <property type="molecule type" value="Genomic_DNA"/>
</dbReference>
<name>A0A811QEK8_9POAL</name>
<sequence length="884" mass="100480">MSVVTGALGSLAPKLLQLLHDEYKLQKGVRKQVQWLHSELESIYAFLGDVAEVPWDRLNGQVKVWAREVREASYDMEDVLDTFLVRVEGGEPTDPSRLKRAMKKMGKVFSKAKARRGIAGAIEDIKKNLEELAKRRQDYKLDDNVCRPLATSSTLDPCMKAMCKEVTRLIGVDKSRDELISKLNPSQPDDVAPDKKITKKVSIVGVGGLGKTTLAKAAYDNLKSQYDCAAFVSVGRDHDLVKVFKDILFDLDKIKYDNIHDTRRGVALLIREVQEFLENKRYFIVIDDVWDVPTWEAIKLSLVENNCGSKVITTTRYLVQRGKYHDKEPEDVINKIVKKCGGIPLAIMTMASLLAGKQKYEWSEVLNSIGFGSKGNMEAEETMTILSFSYYDLPPHLRTCLLYLSTYPEDYVIRKDSLIWKWVAEGFIDGKQGTRLFELGERYFNDLINRSLIQVVENDLDGKVSGCRVHDMVLDLMRKLSSEENFMAILGDNVKGTPTLSNVRRLTHQNGIAEHINSEAMVTRMPKVRSYTAFMCSIDSWEQFLRFKLLCVLDIVGCNFKEGCHLEHLGDLLHLRYLGIRCRGHALELPKQIGNLKLLQTLDVDGTLPASIVHLTELVRLRAYSKVTDRIGKLVSLEELIIFNDCDKPKKFLKELGTPRELRVLMFFGTKGMEESMQRDFMESLSNLQKLQHIHLDGLGWSVDTAMWEAAGFLLPRPLQYLYLYNIEFSKLPSCINPLRLRNLSHLRLWVTTMDEQDLKLLARLPALCFLSLETKSTVTASNINAGDGCFFQKLRKLWTNLMVQFEQPNTEDASISLHMWNGEDAMPFAPGKSNDSRKVVPSGVMPNLEGLRFYVPLRALKDNNSDCGNIGLEYLPSFRYSEG</sequence>
<gene>
    <name evidence="11" type="ORF">NCGR_LOCUS39367</name>
</gene>